<gene>
    <name evidence="2" type="ORF">BP5553_04317</name>
</gene>
<dbReference type="Pfam" id="PF13091">
    <property type="entry name" value="PLDc_2"/>
    <property type="match status" value="1"/>
</dbReference>
<dbReference type="CDD" id="cd00138">
    <property type="entry name" value="PLDc_SF"/>
    <property type="match status" value="1"/>
</dbReference>
<dbReference type="InterPro" id="IPR025202">
    <property type="entry name" value="PLD-like_dom"/>
</dbReference>
<accession>A0A370TWS8</accession>
<reference evidence="2 3" key="1">
    <citation type="journal article" date="2018" name="IMA Fungus">
        <title>IMA Genome-F 9: Draft genome sequence of Annulohypoxylon stygium, Aspergillus mulundensis, Berkeleyomyces basicola (syn. Thielaviopsis basicola), Ceratocystis smalleyi, two Cercospora beticola strains, Coleophoma cylindrospora, Fusarium fracticaudum, Phialophora cf. hyalina, and Morchella septimelata.</title>
        <authorList>
            <person name="Wingfield B.D."/>
            <person name="Bills G.F."/>
            <person name="Dong Y."/>
            <person name="Huang W."/>
            <person name="Nel W.J."/>
            <person name="Swalarsk-Parry B.S."/>
            <person name="Vaghefi N."/>
            <person name="Wilken P.M."/>
            <person name="An Z."/>
            <person name="de Beer Z.W."/>
            <person name="De Vos L."/>
            <person name="Chen L."/>
            <person name="Duong T.A."/>
            <person name="Gao Y."/>
            <person name="Hammerbacher A."/>
            <person name="Kikkert J.R."/>
            <person name="Li Y."/>
            <person name="Li H."/>
            <person name="Li K."/>
            <person name="Li Q."/>
            <person name="Liu X."/>
            <person name="Ma X."/>
            <person name="Naidoo K."/>
            <person name="Pethybridge S.J."/>
            <person name="Sun J."/>
            <person name="Steenkamp E.T."/>
            <person name="van der Nest M.A."/>
            <person name="van Wyk S."/>
            <person name="Wingfield M.J."/>
            <person name="Xiong C."/>
            <person name="Yue Q."/>
            <person name="Zhang X."/>
        </authorList>
    </citation>
    <scope>NUCLEOTIDE SEQUENCE [LARGE SCALE GENOMIC DNA]</scope>
    <source>
        <strain evidence="2 3">BP 5553</strain>
    </source>
</reference>
<comment type="caution">
    <text evidence="2">The sequence shown here is derived from an EMBL/GenBank/DDBJ whole genome shotgun (WGS) entry which is preliminary data.</text>
</comment>
<name>A0A370TWS8_9HELO</name>
<dbReference type="PANTHER" id="PTHR21248">
    <property type="entry name" value="CARDIOLIPIN SYNTHASE"/>
    <property type="match status" value="1"/>
</dbReference>
<dbReference type="STRING" id="2656787.A0A370TWS8"/>
<protein>
    <recommendedName>
        <fullName evidence="1">PLD phosphodiesterase domain-containing protein</fullName>
    </recommendedName>
</protein>
<dbReference type="Proteomes" id="UP000254866">
    <property type="component" value="Unassembled WGS sequence"/>
</dbReference>
<dbReference type="PANTHER" id="PTHR21248:SF11">
    <property type="entry name" value="PLD PHOSPHODIESTERASE DOMAIN-CONTAINING PROTEIN"/>
    <property type="match status" value="1"/>
</dbReference>
<proteinExistence type="predicted"/>
<dbReference type="AlphaFoldDB" id="A0A370TWS8"/>
<sequence length="463" mass="51330">MASLPNHAVIDGWLNNANIPTEESWNNSNAHLSSPRTLITSSHPEKFSLGTGSQILTKVFSDCLETNHELIIVTCFWAKSPSQDAISSLLLKLSSKAIAQNRKIQVRICFSSRSILQKLFHTSSLDGTIYAPPSWPSLGLPSADDLTGINLVVKSTFVKPFSVMHPKFILMDRQLAYIPSANVSWEGWFEGCVEVRGHICERLFGFWSAFWSRGGASLPPMLFPDSPLELDTEVAGDIPELHLIKETLFSPKSPIPTILLPSSHHINPRFRLPWMSAPEIPHTPLNTFILHILNTANHNIFIQSPNFTSPPVLSALVSALKRGVSVHIVTSSLLMILEQLATAGTITEFEVWKLRHQYRNLHKSYQRTLSSDPETQAQKPGILRIGYYCPRQGVAAVMDEPVKTHLKLTIVDGEVVVLGSGNMDRASWYTSQELGVGFVSKDMASEVKASIEEGLDGRVIDYC</sequence>
<dbReference type="Gene3D" id="3.30.870.10">
    <property type="entry name" value="Endonuclease Chain A"/>
    <property type="match status" value="2"/>
</dbReference>
<dbReference type="InterPro" id="IPR001736">
    <property type="entry name" value="PLipase_D/transphosphatidylase"/>
</dbReference>
<dbReference type="GeneID" id="43597166"/>
<dbReference type="SMART" id="SM00155">
    <property type="entry name" value="PLDc"/>
    <property type="match status" value="2"/>
</dbReference>
<keyword evidence="3" id="KW-1185">Reference proteome</keyword>
<dbReference type="GO" id="GO:0030572">
    <property type="term" value="F:phosphatidyltransferase activity"/>
    <property type="evidence" value="ECO:0007669"/>
    <property type="project" value="UniProtKB-ARBA"/>
</dbReference>
<dbReference type="OrthoDB" id="2958217at2759"/>
<evidence type="ECO:0000259" key="1">
    <source>
        <dbReference type="PROSITE" id="PS50035"/>
    </source>
</evidence>
<dbReference type="SUPFAM" id="SSF56024">
    <property type="entry name" value="Phospholipase D/nuclease"/>
    <property type="match status" value="2"/>
</dbReference>
<dbReference type="PROSITE" id="PS50035">
    <property type="entry name" value="PLD"/>
    <property type="match status" value="2"/>
</dbReference>
<evidence type="ECO:0000313" key="3">
    <source>
        <dbReference type="Proteomes" id="UP000254866"/>
    </source>
</evidence>
<evidence type="ECO:0000313" key="2">
    <source>
        <dbReference type="EMBL" id="RDL39977.1"/>
    </source>
</evidence>
<dbReference type="EMBL" id="NPIC01000002">
    <property type="protein sequence ID" value="RDL39977.1"/>
    <property type="molecule type" value="Genomic_DNA"/>
</dbReference>
<feature type="domain" description="PLD phosphodiesterase" evidence="1">
    <location>
        <begin position="405"/>
        <end position="427"/>
    </location>
</feature>
<dbReference type="GO" id="GO:0032049">
    <property type="term" value="P:cardiolipin biosynthetic process"/>
    <property type="evidence" value="ECO:0007669"/>
    <property type="project" value="UniProtKB-ARBA"/>
</dbReference>
<dbReference type="RefSeq" id="XP_031872633.1">
    <property type="nucleotide sequence ID" value="XM_032012940.1"/>
</dbReference>
<feature type="domain" description="PLD phosphodiesterase" evidence="1">
    <location>
        <begin position="160"/>
        <end position="187"/>
    </location>
</feature>
<organism evidence="2 3">
    <name type="scientific">Venustampulla echinocandica</name>
    <dbReference type="NCBI Taxonomy" id="2656787"/>
    <lineage>
        <taxon>Eukaryota</taxon>
        <taxon>Fungi</taxon>
        <taxon>Dikarya</taxon>
        <taxon>Ascomycota</taxon>
        <taxon>Pezizomycotina</taxon>
        <taxon>Leotiomycetes</taxon>
        <taxon>Helotiales</taxon>
        <taxon>Pleuroascaceae</taxon>
        <taxon>Venustampulla</taxon>
    </lineage>
</organism>